<dbReference type="Pfam" id="PF02699">
    <property type="entry name" value="YajC"/>
    <property type="match status" value="1"/>
</dbReference>
<dbReference type="InterPro" id="IPR003849">
    <property type="entry name" value="Preprotein_translocase_YajC"/>
</dbReference>
<evidence type="ECO:0000256" key="8">
    <source>
        <dbReference type="ARBA" id="ARBA00022692"/>
    </source>
</evidence>
<dbReference type="RefSeq" id="WP_076398722.1">
    <property type="nucleotide sequence ID" value="NZ_FTOA01000001.1"/>
</dbReference>
<keyword evidence="6" id="KW-0813">Transport</keyword>
<keyword evidence="12 14" id="KW-0472">Membrane</keyword>
<proteinExistence type="inferred from homology"/>
<evidence type="ECO:0000313" key="16">
    <source>
        <dbReference type="Proteomes" id="UP000185678"/>
    </source>
</evidence>
<dbReference type="EMBL" id="FTOA01000001">
    <property type="protein sequence ID" value="SIS41034.1"/>
    <property type="molecule type" value="Genomic_DNA"/>
</dbReference>
<comment type="subcellular location">
    <subcellularLocation>
        <location evidence="2">Cell membrane</location>
        <topology evidence="2">Single-pass membrane protein</topology>
    </subcellularLocation>
</comment>
<dbReference type="OrthoDB" id="9811406at2"/>
<evidence type="ECO:0000256" key="11">
    <source>
        <dbReference type="ARBA" id="ARBA00023010"/>
    </source>
</evidence>
<comment type="similarity">
    <text evidence="3">Belongs to the YajC family.</text>
</comment>
<comment type="subunit">
    <text evidence="4">Part of the SecDF-YidC-YajC translocase complex. The SecDF-YidC-YajC translocase forms a supercomplex with SecYEG, called the holo-translocon (HTL).</text>
</comment>
<evidence type="ECO:0000256" key="14">
    <source>
        <dbReference type="SAM" id="Phobius"/>
    </source>
</evidence>
<dbReference type="GO" id="GO:0015031">
    <property type="term" value="P:protein transport"/>
    <property type="evidence" value="ECO:0007669"/>
    <property type="project" value="UniProtKB-KW"/>
</dbReference>
<reference evidence="15 16" key="1">
    <citation type="submission" date="2017-01" db="EMBL/GenBank/DDBJ databases">
        <authorList>
            <person name="Mah S.A."/>
            <person name="Swanson W.J."/>
            <person name="Moy G.W."/>
            <person name="Vacquier V.D."/>
        </authorList>
    </citation>
    <scope>NUCLEOTIDE SEQUENCE [LARGE SCALE GENOMIC DNA]</scope>
    <source>
        <strain evidence="15 16">DSM 11589</strain>
    </source>
</reference>
<evidence type="ECO:0000256" key="5">
    <source>
        <dbReference type="ARBA" id="ARBA00014962"/>
    </source>
</evidence>
<name>A0A1N7IVG0_9PROT</name>
<feature type="region of interest" description="Disordered" evidence="13">
    <location>
        <begin position="105"/>
        <end position="135"/>
    </location>
</feature>
<protein>
    <recommendedName>
        <fullName evidence="5">Sec translocon accessory complex subunit YajC</fullName>
    </recommendedName>
</protein>
<dbReference type="STRING" id="80876.SAMN05421779_101653"/>
<dbReference type="NCBIfam" id="TIGR00739">
    <property type="entry name" value="yajC"/>
    <property type="match status" value="1"/>
</dbReference>
<evidence type="ECO:0000256" key="7">
    <source>
        <dbReference type="ARBA" id="ARBA00022475"/>
    </source>
</evidence>
<organism evidence="15 16">
    <name type="scientific">Insolitispirillum peregrinum</name>
    <dbReference type="NCBI Taxonomy" id="80876"/>
    <lineage>
        <taxon>Bacteria</taxon>
        <taxon>Pseudomonadati</taxon>
        <taxon>Pseudomonadota</taxon>
        <taxon>Alphaproteobacteria</taxon>
        <taxon>Rhodospirillales</taxon>
        <taxon>Novispirillaceae</taxon>
        <taxon>Insolitispirillum</taxon>
    </lineage>
</organism>
<dbReference type="SMART" id="SM01323">
    <property type="entry name" value="YajC"/>
    <property type="match status" value="1"/>
</dbReference>
<evidence type="ECO:0000313" key="15">
    <source>
        <dbReference type="EMBL" id="SIS41034.1"/>
    </source>
</evidence>
<dbReference type="Proteomes" id="UP000185678">
    <property type="component" value="Unassembled WGS sequence"/>
</dbReference>
<keyword evidence="10 14" id="KW-1133">Transmembrane helix</keyword>
<evidence type="ECO:0000256" key="3">
    <source>
        <dbReference type="ARBA" id="ARBA00006742"/>
    </source>
</evidence>
<comment type="function">
    <text evidence="1">The SecYEG-SecDF-YajC-YidC holo-translocon (HTL) protein secretase/insertase is a supercomplex required for protein secretion, insertion of proteins into membranes, and assembly of membrane protein complexes. While the SecYEG complex is essential for assembly of a number of proteins and complexes, the SecDF-YajC-YidC subcomplex facilitates these functions.</text>
</comment>
<dbReference type="PANTHER" id="PTHR33909:SF1">
    <property type="entry name" value="SEC TRANSLOCON ACCESSORY COMPLEX SUBUNIT YAJC"/>
    <property type="match status" value="1"/>
</dbReference>
<sequence>MLISPAFAQTAAAGGVDPMAMLQQFGPLALIFVVFYMLLIRPQQKRMKEHKAKLEAIRRGDQVLTGGGIIGTVIKVEDDKVIVDLADNVRVTVLRATITDVLTKTQPVKGGKDEGDADKAEDGKAGGLKGLLSKK</sequence>
<dbReference type="PANTHER" id="PTHR33909">
    <property type="entry name" value="SEC TRANSLOCON ACCESSORY COMPLEX SUBUNIT YAJC"/>
    <property type="match status" value="1"/>
</dbReference>
<evidence type="ECO:0000256" key="4">
    <source>
        <dbReference type="ARBA" id="ARBA00011718"/>
    </source>
</evidence>
<feature type="transmembrane region" description="Helical" evidence="14">
    <location>
        <begin position="20"/>
        <end position="39"/>
    </location>
</feature>
<dbReference type="GO" id="GO:0005886">
    <property type="term" value="C:plasma membrane"/>
    <property type="evidence" value="ECO:0007669"/>
    <property type="project" value="UniProtKB-SubCell"/>
</dbReference>
<keyword evidence="8 14" id="KW-0812">Transmembrane</keyword>
<keyword evidence="11" id="KW-0811">Translocation</keyword>
<accession>A0A1N7IVG0</accession>
<keyword evidence="9" id="KW-0653">Protein transport</keyword>
<evidence type="ECO:0000256" key="12">
    <source>
        <dbReference type="ARBA" id="ARBA00023136"/>
    </source>
</evidence>
<evidence type="ECO:0000256" key="1">
    <source>
        <dbReference type="ARBA" id="ARBA00002061"/>
    </source>
</evidence>
<dbReference type="PRINTS" id="PR01853">
    <property type="entry name" value="YAJCTRNLCASE"/>
</dbReference>
<evidence type="ECO:0000256" key="6">
    <source>
        <dbReference type="ARBA" id="ARBA00022448"/>
    </source>
</evidence>
<keyword evidence="16" id="KW-1185">Reference proteome</keyword>
<keyword evidence="7" id="KW-1003">Cell membrane</keyword>
<evidence type="ECO:0000256" key="9">
    <source>
        <dbReference type="ARBA" id="ARBA00022927"/>
    </source>
</evidence>
<evidence type="ECO:0000256" key="13">
    <source>
        <dbReference type="SAM" id="MobiDB-lite"/>
    </source>
</evidence>
<dbReference type="AlphaFoldDB" id="A0A1N7IVG0"/>
<evidence type="ECO:0000256" key="2">
    <source>
        <dbReference type="ARBA" id="ARBA00004162"/>
    </source>
</evidence>
<gene>
    <name evidence="15" type="ORF">SAMN05421779_101653</name>
</gene>
<feature type="compositionally biased region" description="Basic and acidic residues" evidence="13">
    <location>
        <begin position="110"/>
        <end position="124"/>
    </location>
</feature>
<evidence type="ECO:0000256" key="10">
    <source>
        <dbReference type="ARBA" id="ARBA00022989"/>
    </source>
</evidence>